<reference evidence="2" key="1">
    <citation type="submission" date="2016-10" db="EMBL/GenBank/DDBJ databases">
        <authorList>
            <person name="Varghese N."/>
            <person name="Submissions S."/>
        </authorList>
    </citation>
    <scope>NUCLEOTIDE SEQUENCE [LARGE SCALE GENOMIC DNA]</scope>
    <source>
        <strain evidence="2">DSM 22361</strain>
    </source>
</reference>
<evidence type="ECO:0000313" key="1">
    <source>
        <dbReference type="EMBL" id="SEF66927.1"/>
    </source>
</evidence>
<gene>
    <name evidence="1" type="ORF">SAMN05421877_10296</name>
</gene>
<dbReference type="OrthoDB" id="9880384at2"/>
<protein>
    <submittedName>
        <fullName evidence="1">Uncharacterized protein</fullName>
    </submittedName>
</protein>
<dbReference type="EMBL" id="FNUT01000002">
    <property type="protein sequence ID" value="SEF66927.1"/>
    <property type="molecule type" value="Genomic_DNA"/>
</dbReference>
<dbReference type="RefSeq" id="WP_103905128.1">
    <property type="nucleotide sequence ID" value="NZ_CP049246.1"/>
</dbReference>
<organism evidence="1 2">
    <name type="scientific">Sphingobacterium lactis</name>
    <dbReference type="NCBI Taxonomy" id="797291"/>
    <lineage>
        <taxon>Bacteria</taxon>
        <taxon>Pseudomonadati</taxon>
        <taxon>Bacteroidota</taxon>
        <taxon>Sphingobacteriia</taxon>
        <taxon>Sphingobacteriales</taxon>
        <taxon>Sphingobacteriaceae</taxon>
        <taxon>Sphingobacterium</taxon>
    </lineage>
</organism>
<keyword evidence="2" id="KW-1185">Reference proteome</keyword>
<accession>A0A1H5TY31</accession>
<dbReference type="Proteomes" id="UP000236731">
    <property type="component" value="Unassembled WGS sequence"/>
</dbReference>
<sequence length="153" mass="17882">MSGHITITLQEKYNFLKQELEGKSKRYYPFVISEGLLDEKEQILKQLKSELQDNLILAPTFASPKDLFLFIKSFSDSILLFEDEILTRRIEYIRVLEGAICSNPDSSKLWEVNYESEKSFTFYGGIVIVSRLKKSELKSRKQLKYILRDCIVI</sequence>
<proteinExistence type="predicted"/>
<evidence type="ECO:0000313" key="2">
    <source>
        <dbReference type="Proteomes" id="UP000236731"/>
    </source>
</evidence>
<dbReference type="AlphaFoldDB" id="A0A1H5TY31"/>
<name>A0A1H5TY31_9SPHI</name>